<accession>S3P0L0</accession>
<dbReference type="PATRIC" id="fig|421052.3.peg.826"/>
<evidence type="ECO:0008006" key="3">
    <source>
        <dbReference type="Google" id="ProtNLM"/>
    </source>
</evidence>
<dbReference type="eggNOG" id="COG4253">
    <property type="taxonomic scope" value="Bacteria"/>
</dbReference>
<sequence>MLKHRLFFSLIIYLIPLLKLDFFICRKLTVGEIKLCNLVFGDLINYDSVQVMNQCFLPWQPAGIIMAPCGAIHLHPNDYRDDFSVQSLSERAIFIHEMAHIYQYQQNINVLRRGMILQIAYYLSFKCYNPYRYQLKLNKNYFCYNIEQQGNIASDIYLGKIKNIIKK</sequence>
<dbReference type="RefSeq" id="WP_016655262.1">
    <property type="nucleotide sequence ID" value="NZ_KE340351.1"/>
</dbReference>
<dbReference type="HOGENOM" id="CLU_095998_1_0_6"/>
<dbReference type="Proteomes" id="UP000014568">
    <property type="component" value="Unassembled WGS sequence"/>
</dbReference>
<reference evidence="1 2" key="1">
    <citation type="submission" date="2013-06" db="EMBL/GenBank/DDBJ databases">
        <title>The Genome Sequence of Acinetobacter rudis CIP 110305.</title>
        <authorList>
            <consortium name="The Broad Institute Genome Sequencing Platform"/>
            <consortium name="The Broad Institute Genome Sequencing Center for Infectious Disease"/>
            <person name="Cerqueira G."/>
            <person name="Feldgarden M."/>
            <person name="Courvalin P."/>
            <person name="Perichon B."/>
            <person name="Grillot-Courvalin C."/>
            <person name="Clermont D."/>
            <person name="Rocha E."/>
            <person name="Yoon E.-J."/>
            <person name="Nemec A."/>
            <person name="Young S.K."/>
            <person name="Zeng Q."/>
            <person name="Gargeya S."/>
            <person name="Fitzgerald M."/>
            <person name="Abouelleil A."/>
            <person name="Alvarado L."/>
            <person name="Berlin A.M."/>
            <person name="Chapman S.B."/>
            <person name="Dewar J."/>
            <person name="Goldberg J."/>
            <person name="Griggs A."/>
            <person name="Gujja S."/>
            <person name="Hansen M."/>
            <person name="Howarth C."/>
            <person name="Imamovic A."/>
            <person name="Larimer J."/>
            <person name="McCowan C."/>
            <person name="Murphy C."/>
            <person name="Pearson M."/>
            <person name="Priest M."/>
            <person name="Roberts A."/>
            <person name="Saif S."/>
            <person name="Shea T."/>
            <person name="Sykes S."/>
            <person name="Wortman J."/>
            <person name="Nusbaum C."/>
            <person name="Birren B."/>
        </authorList>
    </citation>
    <scope>NUCLEOTIDE SEQUENCE [LARGE SCALE GENOMIC DNA]</scope>
    <source>
        <strain evidence="1 2">CIP 110305</strain>
    </source>
</reference>
<proteinExistence type="predicted"/>
<dbReference type="STRING" id="632955.GCA_000829675_01918"/>
<dbReference type="EMBL" id="ATGI01000006">
    <property type="protein sequence ID" value="EPF79944.1"/>
    <property type="molecule type" value="Genomic_DNA"/>
</dbReference>
<keyword evidence="2" id="KW-1185">Reference proteome</keyword>
<protein>
    <recommendedName>
        <fullName evidence="3">DUF4157 domain-containing protein</fullName>
    </recommendedName>
</protein>
<dbReference type="AlphaFoldDB" id="S3P0L0"/>
<dbReference type="OrthoDB" id="8686772at2"/>
<gene>
    <name evidence="1" type="ORF">F945_00835</name>
</gene>
<evidence type="ECO:0000313" key="1">
    <source>
        <dbReference type="EMBL" id="EPF79944.1"/>
    </source>
</evidence>
<comment type="caution">
    <text evidence="1">The sequence shown here is derived from an EMBL/GenBank/DDBJ whole genome shotgun (WGS) entry which is preliminary data.</text>
</comment>
<organism evidence="1 2">
    <name type="scientific">Acinetobacter rudis CIP 110305</name>
    <dbReference type="NCBI Taxonomy" id="421052"/>
    <lineage>
        <taxon>Bacteria</taxon>
        <taxon>Pseudomonadati</taxon>
        <taxon>Pseudomonadota</taxon>
        <taxon>Gammaproteobacteria</taxon>
        <taxon>Moraxellales</taxon>
        <taxon>Moraxellaceae</taxon>
        <taxon>Acinetobacter</taxon>
    </lineage>
</organism>
<evidence type="ECO:0000313" key="2">
    <source>
        <dbReference type="Proteomes" id="UP000014568"/>
    </source>
</evidence>
<name>S3P0L0_9GAMM</name>